<dbReference type="CDD" id="cd07377">
    <property type="entry name" value="WHTH_GntR"/>
    <property type="match status" value="1"/>
</dbReference>
<keyword evidence="3" id="KW-0804">Transcription</keyword>
<dbReference type="Gene3D" id="3.40.1410.10">
    <property type="entry name" value="Chorismate lyase-like"/>
    <property type="match status" value="1"/>
</dbReference>
<dbReference type="SUPFAM" id="SSF64288">
    <property type="entry name" value="Chorismate lyase-like"/>
    <property type="match status" value="1"/>
</dbReference>
<keyword evidence="6" id="KW-1185">Reference proteome</keyword>
<keyword evidence="1" id="KW-0805">Transcription regulation</keyword>
<evidence type="ECO:0000256" key="1">
    <source>
        <dbReference type="ARBA" id="ARBA00023015"/>
    </source>
</evidence>
<feature type="domain" description="HTH gntR-type" evidence="4">
    <location>
        <begin position="3"/>
        <end position="71"/>
    </location>
</feature>
<reference evidence="5 6" key="1">
    <citation type="submission" date="2016-11" db="EMBL/GenBank/DDBJ databases">
        <authorList>
            <person name="Jaros S."/>
            <person name="Januszkiewicz K."/>
            <person name="Wedrychowicz H."/>
        </authorList>
    </citation>
    <scope>NUCLEOTIDE SEQUENCE [LARGE SCALE GENOMIC DNA]</scope>
    <source>
        <strain evidence="5 6">CGMCC 4.5723</strain>
    </source>
</reference>
<dbReference type="InterPro" id="IPR028978">
    <property type="entry name" value="Chorismate_lyase_/UTRA_dom_sf"/>
</dbReference>
<dbReference type="Proteomes" id="UP000184452">
    <property type="component" value="Unassembled WGS sequence"/>
</dbReference>
<evidence type="ECO:0000256" key="3">
    <source>
        <dbReference type="ARBA" id="ARBA00023163"/>
    </source>
</evidence>
<dbReference type="InterPro" id="IPR036390">
    <property type="entry name" value="WH_DNA-bd_sf"/>
</dbReference>
<dbReference type="Gene3D" id="1.10.10.10">
    <property type="entry name" value="Winged helix-like DNA-binding domain superfamily/Winged helix DNA-binding domain"/>
    <property type="match status" value="1"/>
</dbReference>
<dbReference type="SUPFAM" id="SSF46785">
    <property type="entry name" value="Winged helix' DNA-binding domain"/>
    <property type="match status" value="1"/>
</dbReference>
<accession>A0A1M6TXH6</accession>
<dbReference type="PRINTS" id="PR00035">
    <property type="entry name" value="HTHGNTR"/>
</dbReference>
<dbReference type="InterPro" id="IPR000524">
    <property type="entry name" value="Tscrpt_reg_HTH_GntR"/>
</dbReference>
<dbReference type="InterPro" id="IPR050679">
    <property type="entry name" value="Bact_HTH_transcr_reg"/>
</dbReference>
<dbReference type="GO" id="GO:0003700">
    <property type="term" value="F:DNA-binding transcription factor activity"/>
    <property type="evidence" value="ECO:0007669"/>
    <property type="project" value="InterPro"/>
</dbReference>
<dbReference type="OrthoDB" id="3214900at2"/>
<organism evidence="5 6">
    <name type="scientific">Nocardiopsis flavescens</name>
    <dbReference type="NCBI Taxonomy" id="758803"/>
    <lineage>
        <taxon>Bacteria</taxon>
        <taxon>Bacillati</taxon>
        <taxon>Actinomycetota</taxon>
        <taxon>Actinomycetes</taxon>
        <taxon>Streptosporangiales</taxon>
        <taxon>Nocardiopsidaceae</taxon>
        <taxon>Nocardiopsis</taxon>
    </lineage>
</organism>
<dbReference type="InterPro" id="IPR011663">
    <property type="entry name" value="UTRA"/>
</dbReference>
<dbReference type="PANTHER" id="PTHR44846:SF17">
    <property type="entry name" value="GNTR-FAMILY TRANSCRIPTIONAL REGULATOR"/>
    <property type="match status" value="1"/>
</dbReference>
<name>A0A1M6TXH6_9ACTN</name>
<sequence length="270" mass="30119">MSTSKKTVVADHLREALSRGAYKPGERLPGEEELAERFGVSRATARLGMRILQDEGVIAIQAGRGAFVADHRPIVHLATPVSGGTDSERFEDGYQPHLREAGYDQVEQRIKVSLDTMRPRVAKRLRWGGEEEGPHGGLVVIRSCDRFVEGGLWQSQITYFPFTIASNTPLMAPQHLEQGVASVLRDLGHREEWNWDIVGARMPSQDEADSFNLGPGIPLLVHERVVYDGDRPLRFTETVMPANRHQLLYSGGEAPEELLLMASDVNIFER</sequence>
<dbReference type="SMART" id="SM00345">
    <property type="entry name" value="HTH_GNTR"/>
    <property type="match status" value="1"/>
</dbReference>
<dbReference type="Pfam" id="PF07702">
    <property type="entry name" value="UTRA"/>
    <property type="match status" value="1"/>
</dbReference>
<evidence type="ECO:0000259" key="4">
    <source>
        <dbReference type="PROSITE" id="PS50949"/>
    </source>
</evidence>
<dbReference type="STRING" id="758803.SAMN05421803_12526"/>
<protein>
    <submittedName>
        <fullName evidence="5">GntR family transcriptional regulator</fullName>
    </submittedName>
</protein>
<dbReference type="GO" id="GO:0003677">
    <property type="term" value="F:DNA binding"/>
    <property type="evidence" value="ECO:0007669"/>
    <property type="project" value="UniProtKB-KW"/>
</dbReference>
<dbReference type="InterPro" id="IPR036388">
    <property type="entry name" value="WH-like_DNA-bd_sf"/>
</dbReference>
<dbReference type="RefSeq" id="WP_073383317.1">
    <property type="nucleotide sequence ID" value="NZ_FQZK01000025.1"/>
</dbReference>
<dbReference type="PROSITE" id="PS50949">
    <property type="entry name" value="HTH_GNTR"/>
    <property type="match status" value="1"/>
</dbReference>
<gene>
    <name evidence="5" type="ORF">SAMN05421803_12526</name>
</gene>
<dbReference type="EMBL" id="FQZK01000025">
    <property type="protein sequence ID" value="SHK61611.1"/>
    <property type="molecule type" value="Genomic_DNA"/>
</dbReference>
<proteinExistence type="predicted"/>
<keyword evidence="2" id="KW-0238">DNA-binding</keyword>
<dbReference type="Pfam" id="PF00392">
    <property type="entry name" value="GntR"/>
    <property type="match status" value="1"/>
</dbReference>
<evidence type="ECO:0000313" key="5">
    <source>
        <dbReference type="EMBL" id="SHK61611.1"/>
    </source>
</evidence>
<evidence type="ECO:0000313" key="6">
    <source>
        <dbReference type="Proteomes" id="UP000184452"/>
    </source>
</evidence>
<dbReference type="GO" id="GO:0045892">
    <property type="term" value="P:negative regulation of DNA-templated transcription"/>
    <property type="evidence" value="ECO:0007669"/>
    <property type="project" value="TreeGrafter"/>
</dbReference>
<evidence type="ECO:0000256" key="2">
    <source>
        <dbReference type="ARBA" id="ARBA00023125"/>
    </source>
</evidence>
<dbReference type="PANTHER" id="PTHR44846">
    <property type="entry name" value="MANNOSYL-D-GLYCERATE TRANSPORT/METABOLISM SYSTEM REPRESSOR MNGR-RELATED"/>
    <property type="match status" value="1"/>
</dbReference>
<dbReference type="AlphaFoldDB" id="A0A1M6TXH6"/>
<dbReference type="SMART" id="SM00866">
    <property type="entry name" value="UTRA"/>
    <property type="match status" value="1"/>
</dbReference>